<dbReference type="OrthoDB" id="9781878at2"/>
<keyword evidence="3" id="KW-0326">Glycosidase</keyword>
<dbReference type="InterPro" id="IPR012341">
    <property type="entry name" value="6hp_glycosidase-like_sf"/>
</dbReference>
<evidence type="ECO:0000313" key="6">
    <source>
        <dbReference type="Proteomes" id="UP000048926"/>
    </source>
</evidence>
<dbReference type="PANTHER" id="PTHR10412:SF11">
    <property type="entry name" value="MANNOSYL-OLIGOSACCHARIDE GLUCOSIDASE"/>
    <property type="match status" value="1"/>
</dbReference>
<dbReference type="SUPFAM" id="SSF48208">
    <property type="entry name" value="Six-hairpin glycosidases"/>
    <property type="match status" value="1"/>
</dbReference>
<dbReference type="GO" id="GO:0006487">
    <property type="term" value="P:protein N-linked glycosylation"/>
    <property type="evidence" value="ECO:0007669"/>
    <property type="project" value="TreeGrafter"/>
</dbReference>
<dbReference type="Gene3D" id="1.50.10.10">
    <property type="match status" value="1"/>
</dbReference>
<keyword evidence="2" id="KW-0378">Hydrolase</keyword>
<dbReference type="PANTHER" id="PTHR10412">
    <property type="entry name" value="MANNOSYL-OLIGOSACCHARIDE GLUCOSIDASE"/>
    <property type="match status" value="1"/>
</dbReference>
<name>A0A0M6Y386_9HYPH</name>
<dbReference type="STRING" id="187304.B0E33_17205"/>
<feature type="domain" description="Mannosylglycerate hydrolase MGH1-like glycoside hydrolase" evidence="4">
    <location>
        <begin position="30"/>
        <end position="412"/>
    </location>
</feature>
<dbReference type="Pfam" id="PF22422">
    <property type="entry name" value="MGH1-like_GH"/>
    <property type="match status" value="1"/>
</dbReference>
<dbReference type="EMBL" id="CXST01000001">
    <property type="protein sequence ID" value="CTQ44013.1"/>
    <property type="molecule type" value="Genomic_DNA"/>
</dbReference>
<comment type="similarity">
    <text evidence="1">Belongs to the glycosyl hydrolase 63 family.</text>
</comment>
<gene>
    <name evidence="5" type="ORF">LAL4801_02455</name>
</gene>
<reference evidence="6" key="1">
    <citation type="submission" date="2015-07" db="EMBL/GenBank/DDBJ databases">
        <authorList>
            <person name="Rodrigo-Torres Lidia"/>
            <person name="Arahal R.David."/>
        </authorList>
    </citation>
    <scope>NUCLEOTIDE SEQUENCE [LARGE SCALE GENOMIC DNA]</scope>
    <source>
        <strain evidence="6">CECT 4801</strain>
    </source>
</reference>
<dbReference type="AlphaFoldDB" id="A0A0M6Y386"/>
<dbReference type="GO" id="GO:0004573">
    <property type="term" value="F:Glc3Man9GlcNAc2 oligosaccharide glucosidase activity"/>
    <property type="evidence" value="ECO:0007669"/>
    <property type="project" value="InterPro"/>
</dbReference>
<sequence length="429" mass="47972">MAHADLDQAAKAILTENDQGGYTIPTKGLYPYQWNWDSVFVALGFAEFDQDRAWQEIEMLFQGQWRDGMVPHILFRKDDPSYFPGPGVWGTDGGPIPSSGHSQPPVAASVVHSLVEADRTGKALERAKALLPKLMAWHRWYLAYRDPKNLGVIAVIHPWESGRDNLPDWDEALRAVEVKDIGPYERKDTSHVDPAMRPHKEDYDRYLSIVAACRKVGWDPEKVAETCPFFVADPGVTFIFLRANRDLLALAEKLGMSAEADEIRGWIAAMEKGSRTLWNDEVKAHVAFDERRGKQTDGISSASFLALYAGLHDPQTLGALQGHFDRIAERVEYLMPSYDPDHRSYEPLRYWRGPVWAMINYMIAKGFAEAGDAVRAERLRADTARLIETGGFAEYFSPETGAGAGGGSFSWTSAIWLTWASPSHAEQAA</sequence>
<accession>A0A0M6Y386</accession>
<dbReference type="RefSeq" id="WP_055656315.1">
    <property type="nucleotide sequence ID" value="NZ_CP045622.1"/>
</dbReference>
<evidence type="ECO:0000313" key="5">
    <source>
        <dbReference type="EMBL" id="CTQ44013.1"/>
    </source>
</evidence>
<evidence type="ECO:0000256" key="3">
    <source>
        <dbReference type="ARBA" id="ARBA00023295"/>
    </source>
</evidence>
<dbReference type="InterPro" id="IPR008928">
    <property type="entry name" value="6-hairpin_glycosidase_sf"/>
</dbReference>
<evidence type="ECO:0000256" key="1">
    <source>
        <dbReference type="ARBA" id="ARBA00010833"/>
    </source>
</evidence>
<keyword evidence="6" id="KW-1185">Reference proteome</keyword>
<organism evidence="5 6">
    <name type="scientific">Roseibium aggregatum</name>
    <dbReference type="NCBI Taxonomy" id="187304"/>
    <lineage>
        <taxon>Bacteria</taxon>
        <taxon>Pseudomonadati</taxon>
        <taxon>Pseudomonadota</taxon>
        <taxon>Alphaproteobacteria</taxon>
        <taxon>Hyphomicrobiales</taxon>
        <taxon>Stappiaceae</taxon>
        <taxon>Roseibium</taxon>
    </lineage>
</organism>
<protein>
    <submittedName>
        <fullName evidence="5">Alpha-glucosidase</fullName>
    </submittedName>
</protein>
<evidence type="ECO:0000259" key="4">
    <source>
        <dbReference type="Pfam" id="PF22422"/>
    </source>
</evidence>
<evidence type="ECO:0000256" key="2">
    <source>
        <dbReference type="ARBA" id="ARBA00022801"/>
    </source>
</evidence>
<dbReference type="Proteomes" id="UP000048926">
    <property type="component" value="Unassembled WGS sequence"/>
</dbReference>
<dbReference type="InterPro" id="IPR054491">
    <property type="entry name" value="MGH1-like_GH"/>
</dbReference>
<dbReference type="InterPro" id="IPR004888">
    <property type="entry name" value="Glycoside_hydrolase_63"/>
</dbReference>
<proteinExistence type="inferred from homology"/>
<dbReference type="GO" id="GO:0009311">
    <property type="term" value="P:oligosaccharide metabolic process"/>
    <property type="evidence" value="ECO:0007669"/>
    <property type="project" value="InterPro"/>
</dbReference>